<comment type="caution">
    <text evidence="2">The sequence shown here is derived from an EMBL/GenBank/DDBJ whole genome shotgun (WGS) entry which is preliminary data.</text>
</comment>
<gene>
    <name evidence="2" type="ORF">PXEA_LOCUS21544</name>
</gene>
<keyword evidence="3" id="KW-1185">Reference proteome</keyword>
<evidence type="ECO:0000313" key="2">
    <source>
        <dbReference type="EMBL" id="VEL28104.1"/>
    </source>
</evidence>
<feature type="compositionally biased region" description="Low complexity" evidence="1">
    <location>
        <begin position="40"/>
        <end position="57"/>
    </location>
</feature>
<organism evidence="2 3">
    <name type="scientific">Protopolystoma xenopodis</name>
    <dbReference type="NCBI Taxonomy" id="117903"/>
    <lineage>
        <taxon>Eukaryota</taxon>
        <taxon>Metazoa</taxon>
        <taxon>Spiralia</taxon>
        <taxon>Lophotrochozoa</taxon>
        <taxon>Platyhelminthes</taxon>
        <taxon>Monogenea</taxon>
        <taxon>Polyopisthocotylea</taxon>
        <taxon>Polystomatidea</taxon>
        <taxon>Polystomatidae</taxon>
        <taxon>Protopolystoma</taxon>
    </lineage>
</organism>
<protein>
    <submittedName>
        <fullName evidence="2">Uncharacterized protein</fullName>
    </submittedName>
</protein>
<evidence type="ECO:0000256" key="1">
    <source>
        <dbReference type="SAM" id="MobiDB-lite"/>
    </source>
</evidence>
<dbReference type="AlphaFoldDB" id="A0A448X4U1"/>
<name>A0A448X4U1_9PLAT</name>
<sequence length="119" mass="12989">MHRETDLLEHVPLSLNEAAHERVLHLADEFVYSRVDHSSPAEPSSSSGLSSLVDPTSGRPLQPSACVQVGLHIMPVLVCRHAGRQTRLGFEAGRLSNEICSPHETRNTHMIGPMEATCS</sequence>
<dbReference type="EMBL" id="CAAALY010092346">
    <property type="protein sequence ID" value="VEL28104.1"/>
    <property type="molecule type" value="Genomic_DNA"/>
</dbReference>
<dbReference type="Proteomes" id="UP000784294">
    <property type="component" value="Unassembled WGS sequence"/>
</dbReference>
<accession>A0A448X4U1</accession>
<reference evidence="2" key="1">
    <citation type="submission" date="2018-11" db="EMBL/GenBank/DDBJ databases">
        <authorList>
            <consortium name="Pathogen Informatics"/>
        </authorList>
    </citation>
    <scope>NUCLEOTIDE SEQUENCE</scope>
</reference>
<evidence type="ECO:0000313" key="3">
    <source>
        <dbReference type="Proteomes" id="UP000784294"/>
    </source>
</evidence>
<feature type="region of interest" description="Disordered" evidence="1">
    <location>
        <begin position="35"/>
        <end position="57"/>
    </location>
</feature>
<proteinExistence type="predicted"/>